<dbReference type="Proteomes" id="UP000035722">
    <property type="component" value="Unassembled WGS sequence"/>
</dbReference>
<feature type="region of interest" description="Disordered" evidence="1">
    <location>
        <begin position="1"/>
        <end position="21"/>
    </location>
</feature>
<organism evidence="2 3">
    <name type="scientific">Pseudarthrobacter siccitolerans</name>
    <dbReference type="NCBI Taxonomy" id="861266"/>
    <lineage>
        <taxon>Bacteria</taxon>
        <taxon>Bacillati</taxon>
        <taxon>Actinomycetota</taxon>
        <taxon>Actinomycetes</taxon>
        <taxon>Micrococcales</taxon>
        <taxon>Micrococcaceae</taxon>
        <taxon>Pseudarthrobacter</taxon>
    </lineage>
</organism>
<feature type="compositionally biased region" description="Polar residues" evidence="1">
    <location>
        <begin position="1"/>
        <end position="12"/>
    </location>
</feature>
<reference evidence="3" key="1">
    <citation type="journal article" date="2014" name="Genome Announc.">
        <title>Genome Sequence of Arthrobacter siccitolerans 4J27, a Xeroprotectant-Producing Desiccation-Tolerant Microorganism.</title>
        <authorList>
            <person name="Manzanera M."/>
            <person name="Santa-Cruz-Calvo L."/>
            <person name="Vilchez J.I."/>
            <person name="Garcia-Fontana C."/>
            <person name="Silva-Castro G.A."/>
            <person name="Calvo C."/>
            <person name="Gonzalez-Lopez J."/>
        </authorList>
    </citation>
    <scope>NUCLEOTIDE SEQUENCE [LARGE SCALE GENOMIC DNA]</scope>
    <source>
        <strain evidence="3">4J27</strain>
    </source>
</reference>
<accession>A0A024GZ19</accession>
<comment type="caution">
    <text evidence="2">The sequence shown here is derived from an EMBL/GenBank/DDBJ whole genome shotgun (WGS) entry which is preliminary data.</text>
</comment>
<evidence type="ECO:0000256" key="1">
    <source>
        <dbReference type="SAM" id="MobiDB-lite"/>
    </source>
</evidence>
<gene>
    <name evidence="2" type="ORF">ARTSIC4J27_678</name>
</gene>
<proteinExistence type="predicted"/>
<evidence type="ECO:0000313" key="3">
    <source>
        <dbReference type="Proteomes" id="UP000035722"/>
    </source>
</evidence>
<sequence length="57" mass="5616">MTPNGGTRTSTEFPGARAVTSSSVYRTAVANTARGTGGTSDDGPAAFRHACTAAAPS</sequence>
<dbReference type="AlphaFoldDB" id="A0A024GZ19"/>
<name>A0A024GZ19_9MICC</name>
<dbReference type="EMBL" id="CAQI01000029">
    <property type="protein sequence ID" value="CCQ44749.1"/>
    <property type="molecule type" value="Genomic_DNA"/>
</dbReference>
<keyword evidence="3" id="KW-1185">Reference proteome</keyword>
<evidence type="ECO:0000313" key="2">
    <source>
        <dbReference type="EMBL" id="CCQ44749.1"/>
    </source>
</evidence>
<protein>
    <submittedName>
        <fullName evidence="2">Uncharacterized protein</fullName>
    </submittedName>
</protein>